<name>A0A5C4NE06_9RHOB</name>
<dbReference type="Pfam" id="PF07811">
    <property type="entry name" value="TadE"/>
    <property type="match status" value="1"/>
</dbReference>
<organism evidence="3 4">
    <name type="scientific">Rubellimicrobium roseum</name>
    <dbReference type="NCBI Taxonomy" id="687525"/>
    <lineage>
        <taxon>Bacteria</taxon>
        <taxon>Pseudomonadati</taxon>
        <taxon>Pseudomonadota</taxon>
        <taxon>Alphaproteobacteria</taxon>
        <taxon>Rhodobacterales</taxon>
        <taxon>Roseobacteraceae</taxon>
        <taxon>Rubellimicrobium</taxon>
    </lineage>
</organism>
<evidence type="ECO:0000259" key="2">
    <source>
        <dbReference type="Pfam" id="PF07811"/>
    </source>
</evidence>
<keyword evidence="4" id="KW-1185">Reference proteome</keyword>
<keyword evidence="1" id="KW-1133">Transmembrane helix</keyword>
<dbReference type="RefSeq" id="WP_139080850.1">
    <property type="nucleotide sequence ID" value="NZ_VDFV01000005.1"/>
</dbReference>
<feature type="transmembrane region" description="Helical" evidence="1">
    <location>
        <begin position="26"/>
        <end position="47"/>
    </location>
</feature>
<accession>A0A5C4NE06</accession>
<keyword evidence="1" id="KW-0472">Membrane</keyword>
<proteinExistence type="predicted"/>
<reference evidence="3 4" key="1">
    <citation type="submission" date="2019-06" db="EMBL/GenBank/DDBJ databases">
        <authorList>
            <person name="Jiang L."/>
        </authorList>
    </citation>
    <scope>NUCLEOTIDE SEQUENCE [LARGE SCALE GENOMIC DNA]</scope>
    <source>
        <strain evidence="3 4">YIM 48858</strain>
    </source>
</reference>
<evidence type="ECO:0000313" key="4">
    <source>
        <dbReference type="Proteomes" id="UP000305709"/>
    </source>
</evidence>
<dbReference type="AlphaFoldDB" id="A0A5C4NE06"/>
<feature type="domain" description="TadE-like" evidence="2">
    <location>
        <begin position="18"/>
        <end position="50"/>
    </location>
</feature>
<sequence length="135" mass="15572">MRSRPCRFLRRFAREEEGSVTIETVLWFPVIFWLMLLIADASLAFFAKAQAFRIIQDANRAYSTQRLEDTDDVAAWIKERFRSFSPGATVRTQLVQDGMLVQTDMAIPVRDVVRFNSLGVPANWTINLSAQHYVE</sequence>
<keyword evidence="1" id="KW-0812">Transmembrane</keyword>
<protein>
    <recommendedName>
        <fullName evidence="2">TadE-like domain-containing protein</fullName>
    </recommendedName>
</protein>
<dbReference type="EMBL" id="VDFV01000005">
    <property type="protein sequence ID" value="TNC72971.1"/>
    <property type="molecule type" value="Genomic_DNA"/>
</dbReference>
<evidence type="ECO:0000256" key="1">
    <source>
        <dbReference type="SAM" id="Phobius"/>
    </source>
</evidence>
<dbReference type="InterPro" id="IPR012495">
    <property type="entry name" value="TadE-like_dom"/>
</dbReference>
<evidence type="ECO:0000313" key="3">
    <source>
        <dbReference type="EMBL" id="TNC72971.1"/>
    </source>
</evidence>
<dbReference type="OrthoDB" id="7873328at2"/>
<dbReference type="Proteomes" id="UP000305709">
    <property type="component" value="Unassembled WGS sequence"/>
</dbReference>
<comment type="caution">
    <text evidence="3">The sequence shown here is derived from an EMBL/GenBank/DDBJ whole genome shotgun (WGS) entry which is preliminary data.</text>
</comment>
<gene>
    <name evidence="3" type="ORF">FHG71_06630</name>
</gene>